<accession>A0AA37SFZ2</accession>
<dbReference type="PANTHER" id="PTHR30105:SF2">
    <property type="entry name" value="DIVERGENT POLYSACCHARIDE DEACETYLASE SUPERFAMILY"/>
    <property type="match status" value="1"/>
</dbReference>
<dbReference type="AlphaFoldDB" id="A0AA37SFZ2"/>
<dbReference type="Pfam" id="PF04748">
    <property type="entry name" value="Polysacc_deac_2"/>
    <property type="match status" value="1"/>
</dbReference>
<keyword evidence="2" id="KW-0732">Signal</keyword>
<dbReference type="CDD" id="cd10936">
    <property type="entry name" value="CE4_DAC2"/>
    <property type="match status" value="1"/>
</dbReference>
<dbReference type="PANTHER" id="PTHR30105">
    <property type="entry name" value="UNCHARACTERIZED YIBQ-RELATED"/>
    <property type="match status" value="1"/>
</dbReference>
<dbReference type="Gene3D" id="3.20.20.370">
    <property type="entry name" value="Glycoside hydrolase/deacetylase"/>
    <property type="match status" value="1"/>
</dbReference>
<feature type="region of interest" description="Disordered" evidence="1">
    <location>
        <begin position="267"/>
        <end position="293"/>
    </location>
</feature>
<evidence type="ECO:0000256" key="2">
    <source>
        <dbReference type="SAM" id="SignalP"/>
    </source>
</evidence>
<dbReference type="SUPFAM" id="SSF88713">
    <property type="entry name" value="Glycoside hydrolase/deacetylase"/>
    <property type="match status" value="1"/>
</dbReference>
<dbReference type="GO" id="GO:0005975">
    <property type="term" value="P:carbohydrate metabolic process"/>
    <property type="evidence" value="ECO:0007669"/>
    <property type="project" value="InterPro"/>
</dbReference>
<evidence type="ECO:0008006" key="5">
    <source>
        <dbReference type="Google" id="ProtNLM"/>
    </source>
</evidence>
<reference evidence="3" key="2">
    <citation type="submission" date="2023-01" db="EMBL/GenBank/DDBJ databases">
        <title>Draft genome sequence of Litoribrevibacter albus strain NBRC 110071.</title>
        <authorList>
            <person name="Sun Q."/>
            <person name="Mori K."/>
        </authorList>
    </citation>
    <scope>NUCLEOTIDE SEQUENCE</scope>
    <source>
        <strain evidence="3">NBRC 110071</strain>
    </source>
</reference>
<evidence type="ECO:0000256" key="1">
    <source>
        <dbReference type="SAM" id="MobiDB-lite"/>
    </source>
</evidence>
<gene>
    <name evidence="3" type="ORF">GCM10007876_40090</name>
</gene>
<reference evidence="3" key="1">
    <citation type="journal article" date="2014" name="Int. J. Syst. Evol. Microbiol.">
        <title>Complete genome sequence of Corynebacterium casei LMG S-19264T (=DSM 44701T), isolated from a smear-ripened cheese.</title>
        <authorList>
            <consortium name="US DOE Joint Genome Institute (JGI-PGF)"/>
            <person name="Walter F."/>
            <person name="Albersmeier A."/>
            <person name="Kalinowski J."/>
            <person name="Ruckert C."/>
        </authorList>
    </citation>
    <scope>NUCLEOTIDE SEQUENCE</scope>
    <source>
        <strain evidence="3">NBRC 110071</strain>
    </source>
</reference>
<keyword evidence="4" id="KW-1185">Reference proteome</keyword>
<dbReference type="InterPro" id="IPR006837">
    <property type="entry name" value="Divergent_DAC"/>
</dbReference>
<name>A0AA37SFZ2_9GAMM</name>
<evidence type="ECO:0000313" key="3">
    <source>
        <dbReference type="EMBL" id="GLQ33529.1"/>
    </source>
</evidence>
<feature type="chain" id="PRO_5041414488" description="Divergent polysaccharide deacetylase family protein" evidence="2">
    <location>
        <begin position="30"/>
        <end position="293"/>
    </location>
</feature>
<dbReference type="EMBL" id="BSNM01000027">
    <property type="protein sequence ID" value="GLQ33529.1"/>
    <property type="molecule type" value="Genomic_DNA"/>
</dbReference>
<dbReference type="RefSeq" id="WP_284383989.1">
    <property type="nucleotide sequence ID" value="NZ_BSNM01000027.1"/>
</dbReference>
<organism evidence="3 4">
    <name type="scientific">Litoribrevibacter albus</name>
    <dbReference type="NCBI Taxonomy" id="1473156"/>
    <lineage>
        <taxon>Bacteria</taxon>
        <taxon>Pseudomonadati</taxon>
        <taxon>Pseudomonadota</taxon>
        <taxon>Gammaproteobacteria</taxon>
        <taxon>Oceanospirillales</taxon>
        <taxon>Oceanospirillaceae</taxon>
        <taxon>Litoribrevibacter</taxon>
    </lineage>
</organism>
<evidence type="ECO:0000313" key="4">
    <source>
        <dbReference type="Proteomes" id="UP001161389"/>
    </source>
</evidence>
<comment type="caution">
    <text evidence="3">The sequence shown here is derived from an EMBL/GenBank/DDBJ whole genome shotgun (WGS) entry which is preliminary data.</text>
</comment>
<protein>
    <recommendedName>
        <fullName evidence="5">Divergent polysaccharide deacetylase family protein</fullName>
    </recommendedName>
</protein>
<dbReference type="InterPro" id="IPR011330">
    <property type="entry name" value="Glyco_hydro/deAcase_b/a-brl"/>
</dbReference>
<sequence>MFDAPSPKALFRTGLLCFSLLCFSSFSSAATDSTPANSPATTPVQTPKVTIIIDDIGNNESRGLRTVNLLGPVTLAILPNRPYSEALAKKGHQLGKELLLHAPMENLRDMPLGLGALTSAMNAAEYQHQLIQNIDAIPHLMGINNHMGSLLTTKHLQMNWTMKILKEKNLLFVDSKTNPKSVANDVAVMYDVPTVSRDIFLDHVRTTAFINKQYEKCLTIAEKKGNCLMIGHPYPETLDYLEKVLPELEQRGFKQLPLSALIEKKTLARQAHPRTKKSPTPSVELSMKTKHTP</sequence>
<feature type="signal peptide" evidence="2">
    <location>
        <begin position="1"/>
        <end position="29"/>
    </location>
</feature>
<dbReference type="Proteomes" id="UP001161389">
    <property type="component" value="Unassembled WGS sequence"/>
</dbReference>
<proteinExistence type="predicted"/>